<proteinExistence type="predicted"/>
<organism evidence="2 3">
    <name type="scientific">Haematococcus lacustris</name>
    <name type="common">Green alga</name>
    <name type="synonym">Haematococcus pluvialis</name>
    <dbReference type="NCBI Taxonomy" id="44745"/>
    <lineage>
        <taxon>Eukaryota</taxon>
        <taxon>Viridiplantae</taxon>
        <taxon>Chlorophyta</taxon>
        <taxon>core chlorophytes</taxon>
        <taxon>Chlorophyceae</taxon>
        <taxon>CS clade</taxon>
        <taxon>Chlamydomonadales</taxon>
        <taxon>Haematococcaceae</taxon>
        <taxon>Haematococcus</taxon>
    </lineage>
</organism>
<reference evidence="2 3" key="1">
    <citation type="submission" date="2020-02" db="EMBL/GenBank/DDBJ databases">
        <title>Draft genome sequence of Haematococcus lacustris strain NIES-144.</title>
        <authorList>
            <person name="Morimoto D."/>
            <person name="Nakagawa S."/>
            <person name="Yoshida T."/>
            <person name="Sawayama S."/>
        </authorList>
    </citation>
    <scope>NUCLEOTIDE SEQUENCE [LARGE SCALE GENOMIC DNA]</scope>
    <source>
        <strain evidence="2 3">NIES-144</strain>
    </source>
</reference>
<evidence type="ECO:0000256" key="1">
    <source>
        <dbReference type="SAM" id="MobiDB-lite"/>
    </source>
</evidence>
<evidence type="ECO:0000313" key="3">
    <source>
        <dbReference type="Proteomes" id="UP000485058"/>
    </source>
</evidence>
<accession>A0A699ZJD4</accession>
<protein>
    <submittedName>
        <fullName evidence="2">Uncharacterized protein</fullName>
    </submittedName>
</protein>
<feature type="region of interest" description="Disordered" evidence="1">
    <location>
        <begin position="1"/>
        <end position="22"/>
    </location>
</feature>
<dbReference type="AlphaFoldDB" id="A0A699ZJD4"/>
<evidence type="ECO:0000313" key="2">
    <source>
        <dbReference type="EMBL" id="GFH22105.1"/>
    </source>
</evidence>
<name>A0A699ZJD4_HAELA</name>
<sequence length="39" mass="4129">MGRAGRGRQAGGQSGLSAAADNVSNWRQQLSAWQQQVNS</sequence>
<comment type="caution">
    <text evidence="2">The sequence shown here is derived from an EMBL/GenBank/DDBJ whole genome shotgun (WGS) entry which is preliminary data.</text>
</comment>
<gene>
    <name evidence="2" type="ORF">HaLaN_19516</name>
</gene>
<dbReference type="EMBL" id="BLLF01001970">
    <property type="protein sequence ID" value="GFH22105.1"/>
    <property type="molecule type" value="Genomic_DNA"/>
</dbReference>
<dbReference type="Proteomes" id="UP000485058">
    <property type="component" value="Unassembled WGS sequence"/>
</dbReference>
<feature type="non-terminal residue" evidence="2">
    <location>
        <position position="39"/>
    </location>
</feature>
<keyword evidence="3" id="KW-1185">Reference proteome</keyword>